<feature type="region of interest" description="Disordered" evidence="14">
    <location>
        <begin position="1082"/>
        <end position="1157"/>
    </location>
</feature>
<keyword evidence="10" id="KW-0460">Magnesium</keyword>
<dbReference type="InterPro" id="IPR008271">
    <property type="entry name" value="Ser/Thr_kinase_AS"/>
</dbReference>
<dbReference type="InterPro" id="IPR051131">
    <property type="entry name" value="NEK_Ser/Thr_kinase_NIMA"/>
</dbReference>
<dbReference type="GO" id="GO:0046872">
    <property type="term" value="F:metal ion binding"/>
    <property type="evidence" value="ECO:0007669"/>
    <property type="project" value="UniProtKB-KW"/>
</dbReference>
<evidence type="ECO:0000313" key="17">
    <source>
        <dbReference type="Proteomes" id="UP000037923"/>
    </source>
</evidence>
<feature type="compositionally biased region" description="Basic and acidic residues" evidence="14">
    <location>
        <begin position="349"/>
        <end position="358"/>
    </location>
</feature>
<dbReference type="OMA" id="WLAPCAH"/>
<dbReference type="RefSeq" id="XP_015653116.1">
    <property type="nucleotide sequence ID" value="XM_015808225.1"/>
</dbReference>
<evidence type="ECO:0000256" key="11">
    <source>
        <dbReference type="ARBA" id="ARBA00047899"/>
    </source>
</evidence>
<keyword evidence="17" id="KW-1185">Reference proteome</keyword>
<feature type="region of interest" description="Disordered" evidence="14">
    <location>
        <begin position="689"/>
        <end position="936"/>
    </location>
</feature>
<comment type="caution">
    <text evidence="16">The sequence shown here is derived from an EMBL/GenBank/DDBJ whole genome shotgun (WGS) entry which is preliminary data.</text>
</comment>
<reference evidence="16 17" key="1">
    <citation type="submission" date="2015-07" db="EMBL/GenBank/DDBJ databases">
        <title>High-quality genome of monoxenous trypanosomatid Leptomonas pyrrhocoris.</title>
        <authorList>
            <person name="Flegontov P."/>
            <person name="Butenko A."/>
            <person name="Firsov S."/>
            <person name="Vlcek C."/>
            <person name="Logacheva M.D."/>
            <person name="Field M."/>
            <person name="Filatov D."/>
            <person name="Flegontova O."/>
            <person name="Gerasimov E."/>
            <person name="Jackson A.P."/>
            <person name="Kelly S."/>
            <person name="Opperdoes F."/>
            <person name="O'Reilly A."/>
            <person name="Votypka J."/>
            <person name="Yurchenko V."/>
            <person name="Lukes J."/>
        </authorList>
    </citation>
    <scope>NUCLEOTIDE SEQUENCE [LARGE SCALE GENOMIC DNA]</scope>
    <source>
        <strain evidence="16">H10</strain>
    </source>
</reference>
<dbReference type="CDD" id="cd08215">
    <property type="entry name" value="STKc_Nek"/>
    <property type="match status" value="1"/>
</dbReference>
<evidence type="ECO:0000256" key="6">
    <source>
        <dbReference type="ARBA" id="ARBA00022723"/>
    </source>
</evidence>
<dbReference type="PANTHER" id="PTHR44899">
    <property type="entry name" value="CAMK FAMILY PROTEIN KINASE"/>
    <property type="match status" value="1"/>
</dbReference>
<feature type="compositionally biased region" description="Low complexity" evidence="14">
    <location>
        <begin position="1091"/>
        <end position="1122"/>
    </location>
</feature>
<comment type="catalytic activity">
    <reaction evidence="12">
        <text>L-seryl-[protein] + ATP = O-phospho-L-seryl-[protein] + ADP + H(+)</text>
        <dbReference type="Rhea" id="RHEA:17989"/>
        <dbReference type="Rhea" id="RHEA-COMP:9863"/>
        <dbReference type="Rhea" id="RHEA-COMP:11604"/>
        <dbReference type="ChEBI" id="CHEBI:15378"/>
        <dbReference type="ChEBI" id="CHEBI:29999"/>
        <dbReference type="ChEBI" id="CHEBI:30616"/>
        <dbReference type="ChEBI" id="CHEBI:83421"/>
        <dbReference type="ChEBI" id="CHEBI:456216"/>
        <dbReference type="EC" id="2.7.11.1"/>
    </reaction>
</comment>
<feature type="compositionally biased region" description="Low complexity" evidence="14">
    <location>
        <begin position="901"/>
        <end position="910"/>
    </location>
</feature>
<feature type="compositionally biased region" description="Low complexity" evidence="14">
    <location>
        <begin position="733"/>
        <end position="747"/>
    </location>
</feature>
<evidence type="ECO:0000256" key="14">
    <source>
        <dbReference type="SAM" id="MobiDB-lite"/>
    </source>
</evidence>
<feature type="compositionally biased region" description="Low complexity" evidence="14">
    <location>
        <begin position="665"/>
        <end position="674"/>
    </location>
</feature>
<organism evidence="16 17">
    <name type="scientific">Leptomonas pyrrhocoris</name>
    <name type="common">Firebug parasite</name>
    <dbReference type="NCBI Taxonomy" id="157538"/>
    <lineage>
        <taxon>Eukaryota</taxon>
        <taxon>Discoba</taxon>
        <taxon>Euglenozoa</taxon>
        <taxon>Kinetoplastea</taxon>
        <taxon>Metakinetoplastina</taxon>
        <taxon>Trypanosomatida</taxon>
        <taxon>Trypanosomatidae</taxon>
        <taxon>Leishmaniinae</taxon>
        <taxon>Leptomonas</taxon>
    </lineage>
</organism>
<feature type="compositionally biased region" description="Polar residues" evidence="14">
    <location>
        <begin position="786"/>
        <end position="799"/>
    </location>
</feature>
<feature type="region of interest" description="Disordered" evidence="14">
    <location>
        <begin position="978"/>
        <end position="1012"/>
    </location>
</feature>
<keyword evidence="4" id="KW-0723">Serine/threonine-protein kinase</keyword>
<dbReference type="Gene3D" id="1.10.510.10">
    <property type="entry name" value="Transferase(Phosphotransferase) domain 1"/>
    <property type="match status" value="1"/>
</dbReference>
<dbReference type="SUPFAM" id="SSF56112">
    <property type="entry name" value="Protein kinase-like (PK-like)"/>
    <property type="match status" value="1"/>
</dbReference>
<keyword evidence="7 13" id="KW-0547">Nucleotide-binding</keyword>
<feature type="compositionally biased region" description="Low complexity" evidence="14">
    <location>
        <begin position="542"/>
        <end position="551"/>
    </location>
</feature>
<proteinExistence type="inferred from homology"/>
<dbReference type="EMBL" id="LGTL01000028">
    <property type="protein sequence ID" value="KPA74677.1"/>
    <property type="molecule type" value="Genomic_DNA"/>
</dbReference>
<evidence type="ECO:0000256" key="2">
    <source>
        <dbReference type="ARBA" id="ARBA00010886"/>
    </source>
</evidence>
<evidence type="ECO:0000256" key="12">
    <source>
        <dbReference type="ARBA" id="ARBA00048679"/>
    </source>
</evidence>
<dbReference type="PROSITE" id="PS00108">
    <property type="entry name" value="PROTEIN_KINASE_ST"/>
    <property type="match status" value="1"/>
</dbReference>
<evidence type="ECO:0000313" key="16">
    <source>
        <dbReference type="EMBL" id="KPA74677.1"/>
    </source>
</evidence>
<dbReference type="Pfam" id="PF00069">
    <property type="entry name" value="Pkinase"/>
    <property type="match status" value="1"/>
</dbReference>
<feature type="binding site" evidence="13">
    <location>
        <position position="58"/>
    </location>
    <ligand>
        <name>ATP</name>
        <dbReference type="ChEBI" id="CHEBI:30616"/>
    </ligand>
</feature>
<feature type="compositionally biased region" description="Low complexity" evidence="14">
    <location>
        <begin position="766"/>
        <end position="784"/>
    </location>
</feature>
<feature type="compositionally biased region" description="Basic and acidic residues" evidence="14">
    <location>
        <begin position="704"/>
        <end position="730"/>
    </location>
</feature>
<dbReference type="GO" id="GO:0004674">
    <property type="term" value="F:protein serine/threonine kinase activity"/>
    <property type="evidence" value="ECO:0007669"/>
    <property type="project" value="UniProtKB-KW"/>
</dbReference>
<dbReference type="GeneID" id="26909287"/>
<feature type="compositionally biased region" description="Pro residues" evidence="14">
    <location>
        <begin position="505"/>
        <end position="515"/>
    </location>
</feature>
<evidence type="ECO:0000256" key="5">
    <source>
        <dbReference type="ARBA" id="ARBA00022679"/>
    </source>
</evidence>
<comment type="catalytic activity">
    <reaction evidence="11">
        <text>L-threonyl-[protein] + ATP = O-phospho-L-threonyl-[protein] + ADP + H(+)</text>
        <dbReference type="Rhea" id="RHEA:46608"/>
        <dbReference type="Rhea" id="RHEA-COMP:11060"/>
        <dbReference type="Rhea" id="RHEA-COMP:11605"/>
        <dbReference type="ChEBI" id="CHEBI:15378"/>
        <dbReference type="ChEBI" id="CHEBI:30013"/>
        <dbReference type="ChEBI" id="CHEBI:30616"/>
        <dbReference type="ChEBI" id="CHEBI:61977"/>
        <dbReference type="ChEBI" id="CHEBI:456216"/>
        <dbReference type="EC" id="2.7.11.1"/>
    </reaction>
</comment>
<feature type="compositionally biased region" description="Low complexity" evidence="14">
    <location>
        <begin position="839"/>
        <end position="868"/>
    </location>
</feature>
<keyword evidence="5" id="KW-0808">Transferase</keyword>
<dbReference type="GO" id="GO:0005524">
    <property type="term" value="F:ATP binding"/>
    <property type="evidence" value="ECO:0007669"/>
    <property type="project" value="UniProtKB-UniRule"/>
</dbReference>
<dbReference type="EC" id="2.7.11.1" evidence="3"/>
<dbReference type="VEuPathDB" id="TriTrypDB:LpyrH10_28_0370"/>
<feature type="compositionally biased region" description="Low complexity" evidence="14">
    <location>
        <begin position="596"/>
        <end position="607"/>
    </location>
</feature>
<dbReference type="PANTHER" id="PTHR44899:SF3">
    <property type="entry name" value="SERINE_THREONINE-PROTEIN KINASE NEK1"/>
    <property type="match status" value="1"/>
</dbReference>
<sequence length="1255" mass="130797">MNSVDELNLLLGIGPARPQLPVTLRKSGYIPVRALGKGSYGQALLVFHEPRQQYFVVKHLNLAGMSSRQRHDAHNEISILQKLHHPNIIQYVEYYEEHPNLYIVMEYADGGDVYSLLSKAQAARKAAARANKKLGDAAAASAGGGSAVAAANESSGLLSEVQVVSLFVQTTMAVKYMHDRRLLHRDIKSSNIFLTKNHVVKLGDFGISTVLQSTMAMASTMCGTPCYFSPELCQGRPYNNKSDMWALGVLLYELCAGQVPFESTTMRALMRDIVHRQPPRIPALYSDSLWELIVQLLQKDPRRRPDAGQVLMSATLMKYIPELMEQLASDPAYAAAAANDEVQNNNEETSNKAADHYSDGTSGFTPATSPAAPPPPPPRRVPQKNAAADALPVAPPLLPAAGPSRKKPLSPLPLPPAAAAGNPALKGTNAVGPNQNSRAGGPSPSSTPPRPHEGPPATPPPSSKQQPPPSSTASIAALLARFDAQKQELAASKLKKKEEQNSQPRQPPDAPPPSRPQDDANSSGNGSNLPGLRNKKRDHHFQAPPSSQQQQQRRKEGEGAASAARLSPGAAAALRQQGLDPESDSQVFPLRGPGGHPAHAGSAAAAAGHRRSFAPPPLPAALRGTSATNIKQHEDHGDAPHAAAAVGSGNNAERAVDSPHGGGSSSAAAAGVAAPTGSAELGAVLTELSTWRERSLRRQHRSQRKGEPVHPNQAKENRSSSKAAEEKREGAAPSSSSPQPQRHPSSSQEKDGLSAVNAADAHPGEVTAGAAKAAATKQSADVASRATPSPSKGTATEAQRANALHPATGLLPSLPASPPPQGQHQQLPQPGFHKKEGESPASAAAPKSVARSSSPAASPLAASSHGSAHTPSDEDDRANSNAQSFVDAMGTTLDVQALQEASSTSSSAAAGVPHANVSGTSSRHGHQQSMHKSYRGTSEKIGALRATLKADFAPHPTTAAAAGQKELQPNGRCAFLEDTDETPVASKATLPSKPEEQPKAEAAAEGGAGDDEEVVDMDFTTACLCGRATTSGGRLSMIYGSFICTCDVCVRFTGAARGVEWLHLPEIEALHALLKRSATVLSGPSPPTPLPSSSSPASVMGRPSAGAGATAAAAFRAHAAHSPPSPPSGAHKTELPARGSSPNTASSGPSPVSSSPHELLRQAGIRFYTHQQSSSSSVEDRDDVDCTRTKGAQVNGSTAIESYTLYTCATCGGMVSMLHDGVPGVLLPKSTLDEQSLQILSSCAQTVVDDEEEEG</sequence>
<feature type="compositionally biased region" description="Low complexity" evidence="14">
    <location>
        <begin position="559"/>
        <end position="575"/>
    </location>
</feature>
<evidence type="ECO:0000256" key="9">
    <source>
        <dbReference type="ARBA" id="ARBA00022840"/>
    </source>
</evidence>
<protein>
    <recommendedName>
        <fullName evidence="3">non-specific serine/threonine protein kinase</fullName>
        <ecNumber evidence="3">2.7.11.1</ecNumber>
    </recommendedName>
</protein>
<dbReference type="OrthoDB" id="252033at2759"/>
<feature type="region of interest" description="Disordered" evidence="14">
    <location>
        <begin position="340"/>
        <end position="674"/>
    </location>
</feature>
<evidence type="ECO:0000256" key="13">
    <source>
        <dbReference type="PROSITE-ProRule" id="PRU10141"/>
    </source>
</evidence>
<feature type="domain" description="Protein kinase" evidence="15">
    <location>
        <begin position="29"/>
        <end position="320"/>
    </location>
</feature>
<keyword evidence="9 13" id="KW-0067">ATP-binding</keyword>
<dbReference type="PROSITE" id="PS00107">
    <property type="entry name" value="PROTEIN_KINASE_ATP"/>
    <property type="match status" value="1"/>
</dbReference>
<evidence type="ECO:0000259" key="15">
    <source>
        <dbReference type="PROSITE" id="PS50011"/>
    </source>
</evidence>
<accession>A0A0M9FRS1</accession>
<feature type="compositionally biased region" description="Pro residues" evidence="14">
    <location>
        <begin position="445"/>
        <end position="470"/>
    </location>
</feature>
<evidence type="ECO:0000256" key="3">
    <source>
        <dbReference type="ARBA" id="ARBA00012513"/>
    </source>
</evidence>
<comment type="similarity">
    <text evidence="2">Belongs to the protein kinase superfamily. NEK Ser/Thr protein kinase family. NIMA subfamily.</text>
</comment>
<evidence type="ECO:0000256" key="10">
    <source>
        <dbReference type="ARBA" id="ARBA00022842"/>
    </source>
</evidence>
<dbReference type="FunFam" id="1.10.510.10:FF:000172">
    <property type="entry name" value="serine/threonine-protein kinase Nek1 isoform X1"/>
    <property type="match status" value="1"/>
</dbReference>
<keyword evidence="6" id="KW-0479">Metal-binding</keyword>
<dbReference type="InterPro" id="IPR017441">
    <property type="entry name" value="Protein_kinase_ATP_BS"/>
</dbReference>
<dbReference type="FunFam" id="3.30.200.20:FF:000097">
    <property type="entry name" value="Probable serine/threonine-protein kinase nek1"/>
    <property type="match status" value="1"/>
</dbReference>
<dbReference type="AlphaFoldDB" id="A0A0M9FRS1"/>
<feature type="compositionally biased region" description="Pro residues" evidence="14">
    <location>
        <begin position="371"/>
        <end position="380"/>
    </location>
</feature>
<evidence type="ECO:0000256" key="1">
    <source>
        <dbReference type="ARBA" id="ARBA00001946"/>
    </source>
</evidence>
<dbReference type="InterPro" id="IPR000719">
    <property type="entry name" value="Prot_kinase_dom"/>
</dbReference>
<comment type="cofactor">
    <cofactor evidence="1">
        <name>Mg(2+)</name>
        <dbReference type="ChEBI" id="CHEBI:18420"/>
    </cofactor>
</comment>
<dbReference type="Gene3D" id="3.30.200.20">
    <property type="entry name" value="Phosphorylase Kinase, domain 1"/>
    <property type="match status" value="1"/>
</dbReference>
<feature type="compositionally biased region" description="Low complexity" evidence="14">
    <location>
        <begin position="1146"/>
        <end position="1156"/>
    </location>
</feature>
<evidence type="ECO:0000256" key="4">
    <source>
        <dbReference type="ARBA" id="ARBA00022527"/>
    </source>
</evidence>
<feature type="compositionally biased region" description="Polar residues" evidence="14">
    <location>
        <begin position="917"/>
        <end position="931"/>
    </location>
</feature>
<dbReference type="InterPro" id="IPR011009">
    <property type="entry name" value="Kinase-like_dom_sf"/>
</dbReference>
<dbReference type="Proteomes" id="UP000037923">
    <property type="component" value="Unassembled WGS sequence"/>
</dbReference>
<gene>
    <name evidence="16" type="ORF">ABB37_09004</name>
</gene>
<dbReference type="SMART" id="SM00220">
    <property type="entry name" value="S_TKc"/>
    <property type="match status" value="1"/>
</dbReference>
<dbReference type="PROSITE" id="PS50011">
    <property type="entry name" value="PROTEIN_KINASE_DOM"/>
    <property type="match status" value="1"/>
</dbReference>
<keyword evidence="8" id="KW-0418">Kinase</keyword>
<name>A0A0M9FRS1_LEPPY</name>
<evidence type="ECO:0000256" key="7">
    <source>
        <dbReference type="ARBA" id="ARBA00022741"/>
    </source>
</evidence>
<evidence type="ECO:0000256" key="8">
    <source>
        <dbReference type="ARBA" id="ARBA00022777"/>
    </source>
</evidence>